<dbReference type="GO" id="GO:0016020">
    <property type="term" value="C:membrane"/>
    <property type="evidence" value="ECO:0007669"/>
    <property type="project" value="UniProtKB-SubCell"/>
</dbReference>
<evidence type="ECO:0000256" key="4">
    <source>
        <dbReference type="ARBA" id="ARBA00023136"/>
    </source>
</evidence>
<feature type="transmembrane region" description="Helical" evidence="5">
    <location>
        <begin position="29"/>
        <end position="46"/>
    </location>
</feature>
<dbReference type="Proteomes" id="UP000839509">
    <property type="component" value="Unassembled WGS sequence"/>
</dbReference>
<dbReference type="InterPro" id="IPR007016">
    <property type="entry name" value="O-antigen_ligase-rel_domated"/>
</dbReference>
<feature type="transmembrane region" description="Helical" evidence="5">
    <location>
        <begin position="220"/>
        <end position="240"/>
    </location>
</feature>
<gene>
    <name evidence="7" type="ORF">EEM01_21855</name>
</gene>
<feature type="transmembrane region" description="Helical" evidence="5">
    <location>
        <begin position="323"/>
        <end position="344"/>
    </location>
</feature>
<keyword evidence="2 5" id="KW-0812">Transmembrane</keyword>
<feature type="transmembrane region" description="Helical" evidence="5">
    <location>
        <begin position="185"/>
        <end position="208"/>
    </location>
</feature>
<proteinExistence type="predicted"/>
<feature type="domain" description="O-antigen ligase-related" evidence="6">
    <location>
        <begin position="185"/>
        <end position="308"/>
    </location>
</feature>
<evidence type="ECO:0000256" key="2">
    <source>
        <dbReference type="ARBA" id="ARBA00022692"/>
    </source>
</evidence>
<keyword evidence="4 5" id="KW-0472">Membrane</keyword>
<evidence type="ECO:0000256" key="5">
    <source>
        <dbReference type="SAM" id="Phobius"/>
    </source>
</evidence>
<keyword evidence="3 5" id="KW-1133">Transmembrane helix</keyword>
<organism evidence="7">
    <name type="scientific">Salmonella enterica</name>
    <name type="common">Salmonella choleraesuis</name>
    <dbReference type="NCBI Taxonomy" id="28901"/>
    <lineage>
        <taxon>Bacteria</taxon>
        <taxon>Pseudomonadati</taxon>
        <taxon>Pseudomonadota</taxon>
        <taxon>Gammaproteobacteria</taxon>
        <taxon>Enterobacterales</taxon>
        <taxon>Enterobacteriaceae</taxon>
        <taxon>Salmonella</taxon>
    </lineage>
</organism>
<feature type="transmembrane region" description="Helical" evidence="5">
    <location>
        <begin position="74"/>
        <end position="92"/>
    </location>
</feature>
<dbReference type="Pfam" id="PF04932">
    <property type="entry name" value="Wzy_C"/>
    <property type="match status" value="1"/>
</dbReference>
<feature type="transmembrane region" description="Helical" evidence="5">
    <location>
        <begin position="291"/>
        <end position="316"/>
    </location>
</feature>
<dbReference type="GO" id="GO:0016874">
    <property type="term" value="F:ligase activity"/>
    <property type="evidence" value="ECO:0007669"/>
    <property type="project" value="UniProtKB-KW"/>
</dbReference>
<sequence>MRIAIENSAVFLLTAFSGIYLRSTMIKPGYIAVIISMLLMLIFILYRKTSISPLLCFFVLFFIGYIWGTQPFLQGEYATLIFTSSIIMLVFLPQMIRECTFKINIAFILIILFYCLESYIRIKNPDYDFEPKEFSNSILDTFYIYKINSISFEDSNFVAMILTCYYILCRVMGKEKTYGKTNAIYSLLFLVLIVLTFSRSAYIGVIVFESLMFYRYSKRYRALSVFFITIAVIVFLYFLLDKIQSDGSFQSKFYIFDLFLNYLKSAPLFNVLTGVGFGNTFSYIGIGPHNIYIALFIETGVIGLILYLLTFIYIYIKYKFSRLIILPIMIMGLSFSPIALPYFYVTLSWLMFLERKNEYFEK</sequence>
<feature type="transmembrane region" description="Helical" evidence="5">
    <location>
        <begin position="104"/>
        <end position="122"/>
    </location>
</feature>
<dbReference type="PANTHER" id="PTHR37422">
    <property type="entry name" value="TEICHURONIC ACID BIOSYNTHESIS PROTEIN TUAE"/>
    <property type="match status" value="1"/>
</dbReference>
<keyword evidence="7" id="KW-0436">Ligase</keyword>
<name>A0A3J4MGG7_SALER</name>
<feature type="transmembrane region" description="Helical" evidence="5">
    <location>
        <begin position="51"/>
        <end position="68"/>
    </location>
</feature>
<comment type="subcellular location">
    <subcellularLocation>
        <location evidence="1">Membrane</location>
        <topology evidence="1">Multi-pass membrane protein</topology>
    </subcellularLocation>
</comment>
<protein>
    <submittedName>
        <fullName evidence="7">O-antigen ligase domain-containing protein</fullName>
    </submittedName>
</protein>
<feature type="transmembrane region" description="Helical" evidence="5">
    <location>
        <begin position="261"/>
        <end position="285"/>
    </location>
</feature>
<reference evidence="7" key="1">
    <citation type="submission" date="2018-11" db="EMBL/GenBank/DDBJ databases">
        <authorList>
            <consortium name="PulseNet: The National Subtyping Network for Foodborne Disease Surveillance"/>
            <person name="Tarr C.L."/>
            <person name="Trees E."/>
            <person name="Katz L.S."/>
            <person name="Carleton-Romer H.A."/>
            <person name="Stroika S."/>
            <person name="Kucerova Z."/>
            <person name="Roache K.F."/>
            <person name="Sabol A.L."/>
            <person name="Besser J."/>
            <person name="Gerner-Smidt P."/>
        </authorList>
    </citation>
    <scope>NUCLEOTIDE SEQUENCE [LARGE SCALE GENOMIC DNA]</scope>
    <source>
        <strain evidence="7">PNUSAS059842</strain>
    </source>
</reference>
<evidence type="ECO:0000256" key="3">
    <source>
        <dbReference type="ARBA" id="ARBA00022989"/>
    </source>
</evidence>
<feature type="transmembrane region" description="Helical" evidence="5">
    <location>
        <begin position="7"/>
        <end position="23"/>
    </location>
</feature>
<evidence type="ECO:0000259" key="6">
    <source>
        <dbReference type="Pfam" id="PF04932"/>
    </source>
</evidence>
<dbReference type="AlphaFoldDB" id="A0A3J4MGG7"/>
<comment type="caution">
    <text evidence="7">The sequence shown here is derived from an EMBL/GenBank/DDBJ whole genome shotgun (WGS) entry which is preliminary data.</text>
</comment>
<accession>A0A3J4MGG7</accession>
<dbReference type="InterPro" id="IPR051533">
    <property type="entry name" value="WaaL-like"/>
</dbReference>
<feature type="transmembrane region" description="Helical" evidence="5">
    <location>
        <begin position="155"/>
        <end position="173"/>
    </location>
</feature>
<evidence type="ECO:0000313" key="7">
    <source>
        <dbReference type="EMBL" id="MFK58627.1"/>
    </source>
</evidence>
<dbReference type="PANTHER" id="PTHR37422:SF17">
    <property type="entry name" value="O-ANTIGEN LIGASE"/>
    <property type="match status" value="1"/>
</dbReference>
<dbReference type="EMBL" id="RMTL01000036">
    <property type="protein sequence ID" value="MFK58627.1"/>
    <property type="molecule type" value="Genomic_DNA"/>
</dbReference>
<evidence type="ECO:0000256" key="1">
    <source>
        <dbReference type="ARBA" id="ARBA00004141"/>
    </source>
</evidence>